<dbReference type="EMBL" id="PQIB02000012">
    <property type="protein sequence ID" value="RLM78236.1"/>
    <property type="molecule type" value="Genomic_DNA"/>
</dbReference>
<evidence type="ECO:0000259" key="2">
    <source>
        <dbReference type="PROSITE" id="PS50089"/>
    </source>
</evidence>
<dbReference type="AlphaFoldDB" id="A0A3L6QFV1"/>
<keyword evidence="4" id="KW-1185">Reference proteome</keyword>
<dbReference type="PROSITE" id="PS50089">
    <property type="entry name" value="ZF_RING_2"/>
    <property type="match status" value="1"/>
</dbReference>
<feature type="domain" description="RING-type" evidence="2">
    <location>
        <begin position="63"/>
        <end position="106"/>
    </location>
</feature>
<keyword evidence="1" id="KW-0862">Zinc</keyword>
<dbReference type="InterPro" id="IPR039301">
    <property type="entry name" value="Sip5/DA2"/>
</dbReference>
<dbReference type="PANTHER" id="PTHR31315:SF1">
    <property type="entry name" value="PROTEIN SIP5"/>
    <property type="match status" value="1"/>
</dbReference>
<evidence type="ECO:0000313" key="4">
    <source>
        <dbReference type="Proteomes" id="UP000275267"/>
    </source>
</evidence>
<dbReference type="GO" id="GO:0005737">
    <property type="term" value="C:cytoplasm"/>
    <property type="evidence" value="ECO:0007669"/>
    <property type="project" value="TreeGrafter"/>
</dbReference>
<dbReference type="PANTHER" id="PTHR31315">
    <property type="entry name" value="PROTEIN SIP5"/>
    <property type="match status" value="1"/>
</dbReference>
<gene>
    <name evidence="3" type="ORF">C2845_PM12G08050</name>
</gene>
<sequence>MGNRVGGRRKAGVEERFTRPQGLYEHRDIDQKKLRKLILEAKLAPCYPGADDAAAGGGDLEECPICFLYYPSLNRSKCCSKGICTECFLQMKPTHNARPTQCPFCKTPNYAVEYRGVKTKEERSIEQFEEQKVIEAQLRIRQKEIQDEEAKMKRKQSRCSSSRTVTPTKEVEYRDICSTSFSVPSYQCADQGTECCSSEPSCSNQTSMRPFHSRHNRDDNVDMNLEDMMVMEAIWRSIQEQGHLVNPVCGSYFPVIEPQTRERQAFLPAAPMEMPHPGGYSCAVAALAEHQAPSMDFSYMAGSSTFPVYDMIRRPCNISGGSMCAVENSSLDTWSGIAPSCSREVVREEGECSTDHWSEGAEAGTSYAGSDIMADAGTMQPLPFAENFAMAPSHFRPDSIEEQMMFSMAVSLTEAHHGRAHAQGMAWLNPPGQSIQPASRSCIFPGWSNGHHSEDNRGSGVGTPYLSITFSSTRKAGTQQRGDETKVLLKRVRTGSFVPENVRLSPVASDQSHHQRLVVALDAKAEKIPGWWLPREAIGRGQGHVGTRMEKCLFA</sequence>
<keyword evidence="1" id="KW-0863">Zinc-finger</keyword>
<proteinExistence type="predicted"/>
<protein>
    <recommendedName>
        <fullName evidence="2">RING-type domain-containing protein</fullName>
    </recommendedName>
</protein>
<evidence type="ECO:0000313" key="3">
    <source>
        <dbReference type="EMBL" id="RLM78236.1"/>
    </source>
</evidence>
<dbReference type="GO" id="GO:0008270">
    <property type="term" value="F:zinc ion binding"/>
    <property type="evidence" value="ECO:0007669"/>
    <property type="project" value="UniProtKB-KW"/>
</dbReference>
<reference evidence="4" key="1">
    <citation type="journal article" date="2019" name="Nat. Commun.">
        <title>The genome of broomcorn millet.</title>
        <authorList>
            <person name="Zou C."/>
            <person name="Miki D."/>
            <person name="Li D."/>
            <person name="Tang Q."/>
            <person name="Xiao L."/>
            <person name="Rajput S."/>
            <person name="Deng P."/>
            <person name="Jia W."/>
            <person name="Huang R."/>
            <person name="Zhang M."/>
            <person name="Sun Y."/>
            <person name="Hu J."/>
            <person name="Fu X."/>
            <person name="Schnable P.S."/>
            <person name="Li F."/>
            <person name="Zhang H."/>
            <person name="Feng B."/>
            <person name="Zhu X."/>
            <person name="Liu R."/>
            <person name="Schnable J.C."/>
            <person name="Zhu J.-K."/>
            <person name="Zhang H."/>
        </authorList>
    </citation>
    <scope>NUCLEOTIDE SEQUENCE [LARGE SCALE GENOMIC DNA]</scope>
</reference>
<evidence type="ECO:0000256" key="1">
    <source>
        <dbReference type="PROSITE-ProRule" id="PRU00175"/>
    </source>
</evidence>
<dbReference type="InterPro" id="IPR001841">
    <property type="entry name" value="Znf_RING"/>
</dbReference>
<comment type="caution">
    <text evidence="3">The sequence shown here is derived from an EMBL/GenBank/DDBJ whole genome shotgun (WGS) entry which is preliminary data.</text>
</comment>
<keyword evidence="1" id="KW-0479">Metal-binding</keyword>
<organism evidence="3 4">
    <name type="scientific">Panicum miliaceum</name>
    <name type="common">Proso millet</name>
    <name type="synonym">Broomcorn millet</name>
    <dbReference type="NCBI Taxonomy" id="4540"/>
    <lineage>
        <taxon>Eukaryota</taxon>
        <taxon>Viridiplantae</taxon>
        <taxon>Streptophyta</taxon>
        <taxon>Embryophyta</taxon>
        <taxon>Tracheophyta</taxon>
        <taxon>Spermatophyta</taxon>
        <taxon>Magnoliopsida</taxon>
        <taxon>Liliopsida</taxon>
        <taxon>Poales</taxon>
        <taxon>Poaceae</taxon>
        <taxon>PACMAD clade</taxon>
        <taxon>Panicoideae</taxon>
        <taxon>Panicodae</taxon>
        <taxon>Paniceae</taxon>
        <taxon>Panicinae</taxon>
        <taxon>Panicum</taxon>
        <taxon>Panicum sect. Panicum</taxon>
    </lineage>
</organism>
<dbReference type="STRING" id="4540.A0A3L6QFV1"/>
<dbReference type="SUPFAM" id="SSF57850">
    <property type="entry name" value="RING/U-box"/>
    <property type="match status" value="1"/>
</dbReference>
<accession>A0A3L6QFV1</accession>
<name>A0A3L6QFV1_PANMI</name>
<dbReference type="OrthoDB" id="21471at2759"/>
<dbReference type="Proteomes" id="UP000275267">
    <property type="component" value="Unassembled WGS sequence"/>
</dbReference>